<evidence type="ECO:0000259" key="5">
    <source>
        <dbReference type="PROSITE" id="PS51706"/>
    </source>
</evidence>
<dbReference type="SUPFAM" id="SSF52540">
    <property type="entry name" value="P-loop containing nucleoside triphosphate hydrolases"/>
    <property type="match status" value="1"/>
</dbReference>
<dbReference type="GO" id="GO:0046872">
    <property type="term" value="F:metal ion binding"/>
    <property type="evidence" value="ECO:0007669"/>
    <property type="project" value="UniProtKB-KW"/>
</dbReference>
<proteinExistence type="predicted"/>
<dbReference type="GO" id="GO:0005739">
    <property type="term" value="C:mitochondrion"/>
    <property type="evidence" value="ECO:0007669"/>
    <property type="project" value="TreeGrafter"/>
</dbReference>
<gene>
    <name evidence="6" type="ORF">DAPK24_054760</name>
</gene>
<keyword evidence="7" id="KW-1185">Reference proteome</keyword>
<dbReference type="GO" id="GO:0005525">
    <property type="term" value="F:GTP binding"/>
    <property type="evidence" value="ECO:0007669"/>
    <property type="project" value="UniProtKB-KW"/>
</dbReference>
<dbReference type="InterPro" id="IPR052279">
    <property type="entry name" value="EngB_GTPase"/>
</dbReference>
<dbReference type="Gene3D" id="3.40.50.300">
    <property type="entry name" value="P-loop containing nucleotide triphosphate hydrolases"/>
    <property type="match status" value="1"/>
</dbReference>
<keyword evidence="1" id="KW-0479">Metal-binding</keyword>
<sequence>MYWKGIGNSIRNYSDVIGKYSKLAELVKEPIIKTKHLSVNTTNATKKVQIDKNEKFVREVNKELSKLTPIESKWSVSNDKFSIMSKFMQDSHIWREWSAHNFEKVKELNNEIPEILFIGRCNVGKSSIINLLLSNPTRKNKKFEKFAHVKNEAGYTPCLNFYNIGGKLRIVDSPGYGQKGKKWQGKLVMDYMERRDNLKGVFMVIDGNIGITVHDEMIFEMIESMGISIYVIINKVDKCGGAIDKIVAVAQSIPLKIEPPSFATICKSDVAHGVNVVAQCLFELCGLRNHGDFNNVRVRRSAVEKKLKLKNPMLERREKRLNRKLKNEKLQEEEK</sequence>
<dbReference type="EMBL" id="BTGB01000009">
    <property type="protein sequence ID" value="GMM48878.1"/>
    <property type="molecule type" value="Genomic_DNA"/>
</dbReference>
<evidence type="ECO:0000256" key="2">
    <source>
        <dbReference type="ARBA" id="ARBA00022741"/>
    </source>
</evidence>
<keyword evidence="4" id="KW-0342">GTP-binding</keyword>
<reference evidence="6 7" key="1">
    <citation type="journal article" date="2023" name="Elife">
        <title>Identification of key yeast species and microbe-microbe interactions impacting larval growth of Drosophila in the wild.</title>
        <authorList>
            <person name="Mure A."/>
            <person name="Sugiura Y."/>
            <person name="Maeda R."/>
            <person name="Honda K."/>
            <person name="Sakurai N."/>
            <person name="Takahashi Y."/>
            <person name="Watada M."/>
            <person name="Katoh T."/>
            <person name="Gotoh A."/>
            <person name="Gotoh Y."/>
            <person name="Taniguchi I."/>
            <person name="Nakamura K."/>
            <person name="Hayashi T."/>
            <person name="Katayama T."/>
            <person name="Uemura T."/>
            <person name="Hattori Y."/>
        </authorList>
    </citation>
    <scope>NUCLEOTIDE SEQUENCE [LARGE SCALE GENOMIC DNA]</scope>
    <source>
        <strain evidence="6 7">PK-24</strain>
    </source>
</reference>
<name>A0AAV5RCI4_PICKL</name>
<dbReference type="Pfam" id="PF01926">
    <property type="entry name" value="MMR_HSR1"/>
    <property type="match status" value="1"/>
</dbReference>
<dbReference type="InterPro" id="IPR030393">
    <property type="entry name" value="G_ENGB_dom"/>
</dbReference>
<keyword evidence="3" id="KW-0460">Magnesium</keyword>
<protein>
    <submittedName>
        <fullName evidence="6">Mrx8 protein</fullName>
    </submittedName>
</protein>
<evidence type="ECO:0000256" key="4">
    <source>
        <dbReference type="ARBA" id="ARBA00023134"/>
    </source>
</evidence>
<comment type="caution">
    <text evidence="6">The sequence shown here is derived from an EMBL/GenBank/DDBJ whole genome shotgun (WGS) entry which is preliminary data.</text>
</comment>
<keyword evidence="2" id="KW-0547">Nucleotide-binding</keyword>
<evidence type="ECO:0000313" key="7">
    <source>
        <dbReference type="Proteomes" id="UP001378960"/>
    </source>
</evidence>
<dbReference type="PANTHER" id="PTHR46498">
    <property type="entry name" value="GTP-BINDING PROTEIN 8"/>
    <property type="match status" value="1"/>
</dbReference>
<feature type="domain" description="EngB-type G" evidence="5">
    <location>
        <begin position="111"/>
        <end position="287"/>
    </location>
</feature>
<organism evidence="6 7">
    <name type="scientific">Pichia kluyveri</name>
    <name type="common">Yeast</name>
    <dbReference type="NCBI Taxonomy" id="36015"/>
    <lineage>
        <taxon>Eukaryota</taxon>
        <taxon>Fungi</taxon>
        <taxon>Dikarya</taxon>
        <taxon>Ascomycota</taxon>
        <taxon>Saccharomycotina</taxon>
        <taxon>Pichiomycetes</taxon>
        <taxon>Pichiales</taxon>
        <taxon>Pichiaceae</taxon>
        <taxon>Pichia</taxon>
    </lineage>
</organism>
<evidence type="ECO:0000313" key="6">
    <source>
        <dbReference type="EMBL" id="GMM48878.1"/>
    </source>
</evidence>
<dbReference type="InterPro" id="IPR006073">
    <property type="entry name" value="GTP-bd"/>
</dbReference>
<evidence type="ECO:0000256" key="3">
    <source>
        <dbReference type="ARBA" id="ARBA00022842"/>
    </source>
</evidence>
<accession>A0AAV5RCI4</accession>
<dbReference type="Proteomes" id="UP001378960">
    <property type="component" value="Unassembled WGS sequence"/>
</dbReference>
<dbReference type="AlphaFoldDB" id="A0AAV5RCI4"/>
<dbReference type="PANTHER" id="PTHR46498:SF1">
    <property type="entry name" value="GTP-BINDING PROTEIN 8"/>
    <property type="match status" value="1"/>
</dbReference>
<dbReference type="InterPro" id="IPR027417">
    <property type="entry name" value="P-loop_NTPase"/>
</dbReference>
<evidence type="ECO:0000256" key="1">
    <source>
        <dbReference type="ARBA" id="ARBA00022723"/>
    </source>
</evidence>
<dbReference type="PROSITE" id="PS51706">
    <property type="entry name" value="G_ENGB"/>
    <property type="match status" value="1"/>
</dbReference>